<name>A0A4C2AFK3_EUMVA</name>
<gene>
    <name evidence="2" type="ORF">EVAR_90789_1</name>
</gene>
<reference evidence="2 3" key="1">
    <citation type="journal article" date="2019" name="Commun. Biol.">
        <title>The bagworm genome reveals a unique fibroin gene that provides high tensile strength.</title>
        <authorList>
            <person name="Kono N."/>
            <person name="Nakamura H."/>
            <person name="Ohtoshi R."/>
            <person name="Tomita M."/>
            <person name="Numata K."/>
            <person name="Arakawa K."/>
        </authorList>
    </citation>
    <scope>NUCLEOTIDE SEQUENCE [LARGE SCALE GENOMIC DNA]</scope>
</reference>
<sequence length="211" mass="23714">MTRRTIQQCSKRSTDPQSAPVAKRVKPEALIYTETDPLQIMQSAPAQNSRPVQRLHADREGGVEIEEPTPERRRRTNTINTMKYDDNNSNSHRLPAIKSVNNKCENDHQKPEASSATRRAPPSCLSRPTDIAENLIYDAAACIASVSKLNPRHGSVNRATIQKRALALLDSNSVRLPSGQFRNIPIVESDNETMPAMTQRYESTAWKRIKE</sequence>
<organism evidence="2 3">
    <name type="scientific">Eumeta variegata</name>
    <name type="common">Bagworm moth</name>
    <name type="synonym">Eumeta japonica</name>
    <dbReference type="NCBI Taxonomy" id="151549"/>
    <lineage>
        <taxon>Eukaryota</taxon>
        <taxon>Metazoa</taxon>
        <taxon>Ecdysozoa</taxon>
        <taxon>Arthropoda</taxon>
        <taxon>Hexapoda</taxon>
        <taxon>Insecta</taxon>
        <taxon>Pterygota</taxon>
        <taxon>Neoptera</taxon>
        <taxon>Endopterygota</taxon>
        <taxon>Lepidoptera</taxon>
        <taxon>Glossata</taxon>
        <taxon>Ditrysia</taxon>
        <taxon>Tineoidea</taxon>
        <taxon>Psychidae</taxon>
        <taxon>Oiketicinae</taxon>
        <taxon>Eumeta</taxon>
    </lineage>
</organism>
<evidence type="ECO:0000313" key="3">
    <source>
        <dbReference type="Proteomes" id="UP000299102"/>
    </source>
</evidence>
<feature type="region of interest" description="Disordered" evidence="1">
    <location>
        <begin position="1"/>
        <end position="75"/>
    </location>
</feature>
<feature type="region of interest" description="Disordered" evidence="1">
    <location>
        <begin position="104"/>
        <end position="124"/>
    </location>
</feature>
<evidence type="ECO:0000313" key="2">
    <source>
        <dbReference type="EMBL" id="GBP97899.1"/>
    </source>
</evidence>
<keyword evidence="3" id="KW-1185">Reference proteome</keyword>
<accession>A0A4C2AFK3</accession>
<protein>
    <submittedName>
        <fullName evidence="2">Uncharacterized protein</fullName>
    </submittedName>
</protein>
<dbReference type="EMBL" id="BGZK01003025">
    <property type="protein sequence ID" value="GBP97899.1"/>
    <property type="molecule type" value="Genomic_DNA"/>
</dbReference>
<feature type="compositionally biased region" description="Polar residues" evidence="1">
    <location>
        <begin position="1"/>
        <end position="17"/>
    </location>
</feature>
<feature type="compositionally biased region" description="Polar residues" evidence="1">
    <location>
        <begin position="40"/>
        <end position="51"/>
    </location>
</feature>
<evidence type="ECO:0000256" key="1">
    <source>
        <dbReference type="SAM" id="MobiDB-lite"/>
    </source>
</evidence>
<dbReference type="Proteomes" id="UP000299102">
    <property type="component" value="Unassembled WGS sequence"/>
</dbReference>
<dbReference type="AlphaFoldDB" id="A0A4C2AFK3"/>
<proteinExistence type="predicted"/>
<comment type="caution">
    <text evidence="2">The sequence shown here is derived from an EMBL/GenBank/DDBJ whole genome shotgun (WGS) entry which is preliminary data.</text>
</comment>